<evidence type="ECO:0000256" key="3">
    <source>
        <dbReference type="ARBA" id="ARBA00007931"/>
    </source>
</evidence>
<dbReference type="GO" id="GO:0006508">
    <property type="term" value="P:proteolysis"/>
    <property type="evidence" value="ECO:0007669"/>
    <property type="project" value="UniProtKB-KW"/>
</dbReference>
<sequence>MKSSHADGNTSSACVVSSSSTHFHPSHLCTSPMLLQQPDESPYDVNFELFGFPIRIAWTFWLGAAVFGWSLVQFFDRMEGSPGRLPLLLLWALCMLFSILIHELGHAFAFRQFGVESSVVLYHFGGLAVPRTTNNYGGFASSFAPPRLSPAAELWIAFAGPLAQLASAAVMIAVVKAMGYRVIAFALMPYPLDSIPGILEGNDFESVGLFALVTFYVWPSVIWAVLNLIPVFPLDGGRIMRSLVMMGGGQTDTWLWISMIVGGACTAYGFSSGNMFLGILFLSLAVGNYQMLQGPMRY</sequence>
<dbReference type="AlphaFoldDB" id="M2A7Y8"/>
<dbReference type="PANTHER" id="PTHR39188:SF3">
    <property type="entry name" value="STAGE IV SPORULATION PROTEIN FB"/>
    <property type="match status" value="1"/>
</dbReference>
<evidence type="ECO:0000256" key="7">
    <source>
        <dbReference type="ARBA" id="ARBA00022801"/>
    </source>
</evidence>
<evidence type="ECO:0000256" key="11">
    <source>
        <dbReference type="ARBA" id="ARBA00023136"/>
    </source>
</evidence>
<dbReference type="Pfam" id="PF02163">
    <property type="entry name" value="Peptidase_M50"/>
    <property type="match status" value="1"/>
</dbReference>
<keyword evidence="8" id="KW-0862">Zinc</keyword>
<evidence type="ECO:0000256" key="12">
    <source>
        <dbReference type="SAM" id="Phobius"/>
    </source>
</evidence>
<feature type="transmembrane region" description="Helical" evidence="12">
    <location>
        <begin position="87"/>
        <end position="109"/>
    </location>
</feature>
<accession>M2A7Y8</accession>
<comment type="similarity">
    <text evidence="3">Belongs to the peptidase M50B family.</text>
</comment>
<dbReference type="PANTHER" id="PTHR39188">
    <property type="entry name" value="MEMBRANE-ASSOCIATED ZINC METALLOPROTEASE M50B"/>
    <property type="match status" value="1"/>
</dbReference>
<keyword evidence="15" id="KW-1185">Reference proteome</keyword>
<feature type="transmembrane region" description="Helical" evidence="12">
    <location>
        <begin position="154"/>
        <end position="175"/>
    </location>
</feature>
<protein>
    <submittedName>
        <fullName evidence="14">Peptidase M50</fullName>
        <ecNumber evidence="14">3.4.24.-</ecNumber>
    </submittedName>
</protein>
<evidence type="ECO:0000256" key="5">
    <source>
        <dbReference type="ARBA" id="ARBA00022692"/>
    </source>
</evidence>
<evidence type="ECO:0000256" key="2">
    <source>
        <dbReference type="ARBA" id="ARBA00004141"/>
    </source>
</evidence>
<keyword evidence="7 14" id="KW-0378">Hydrolase</keyword>
<evidence type="ECO:0000256" key="6">
    <source>
        <dbReference type="ARBA" id="ARBA00022723"/>
    </source>
</evidence>
<evidence type="ECO:0000313" key="14">
    <source>
        <dbReference type="EMBL" id="EMB17691.1"/>
    </source>
</evidence>
<comment type="caution">
    <text evidence="14">The sequence shown here is derived from an EMBL/GenBank/DDBJ whole genome shotgun (WGS) entry which is preliminary data.</text>
</comment>
<keyword evidence="4" id="KW-0645">Protease</keyword>
<evidence type="ECO:0000259" key="13">
    <source>
        <dbReference type="Pfam" id="PF02163"/>
    </source>
</evidence>
<keyword evidence="10" id="KW-0482">Metalloprotease</keyword>
<feature type="transmembrane region" description="Helical" evidence="12">
    <location>
        <begin position="253"/>
        <end position="270"/>
    </location>
</feature>
<keyword evidence="5 12" id="KW-0812">Transmembrane</keyword>
<evidence type="ECO:0000313" key="15">
    <source>
        <dbReference type="Proteomes" id="UP000011529"/>
    </source>
</evidence>
<evidence type="ECO:0000256" key="4">
    <source>
        <dbReference type="ARBA" id="ARBA00022670"/>
    </source>
</evidence>
<evidence type="ECO:0000256" key="9">
    <source>
        <dbReference type="ARBA" id="ARBA00022989"/>
    </source>
</evidence>
<reference evidence="14" key="1">
    <citation type="submission" date="2012-11" db="EMBL/GenBank/DDBJ databases">
        <title>Permanent draft genomes of Rhodopirellula europaea strain SH398 and 6C.</title>
        <authorList>
            <person name="Richter M."/>
            <person name="Richter-Heitmann T."/>
            <person name="Frank C."/>
            <person name="Harder J."/>
            <person name="Glockner F.O."/>
        </authorList>
    </citation>
    <scope>NUCLEOTIDE SEQUENCE</scope>
    <source>
        <strain evidence="14">6C</strain>
    </source>
</reference>
<keyword evidence="11 12" id="KW-0472">Membrane</keyword>
<feature type="transmembrane region" description="Helical" evidence="12">
    <location>
        <begin position="56"/>
        <end position="75"/>
    </location>
</feature>
<keyword evidence="9 12" id="KW-1133">Transmembrane helix</keyword>
<dbReference type="GO" id="GO:0016020">
    <property type="term" value="C:membrane"/>
    <property type="evidence" value="ECO:0007669"/>
    <property type="project" value="UniProtKB-SubCell"/>
</dbReference>
<keyword evidence="6" id="KW-0479">Metal-binding</keyword>
<comment type="cofactor">
    <cofactor evidence="1">
        <name>Zn(2+)</name>
        <dbReference type="ChEBI" id="CHEBI:29105"/>
    </cofactor>
</comment>
<evidence type="ECO:0000256" key="8">
    <source>
        <dbReference type="ARBA" id="ARBA00022833"/>
    </source>
</evidence>
<evidence type="ECO:0000256" key="10">
    <source>
        <dbReference type="ARBA" id="ARBA00023049"/>
    </source>
</evidence>
<proteinExistence type="inferred from homology"/>
<evidence type="ECO:0000256" key="1">
    <source>
        <dbReference type="ARBA" id="ARBA00001947"/>
    </source>
</evidence>
<dbReference type="Proteomes" id="UP000011529">
    <property type="component" value="Unassembled WGS sequence"/>
</dbReference>
<organism evidence="14 15">
    <name type="scientific">Rhodopirellula europaea 6C</name>
    <dbReference type="NCBI Taxonomy" id="1263867"/>
    <lineage>
        <taxon>Bacteria</taxon>
        <taxon>Pseudomonadati</taxon>
        <taxon>Planctomycetota</taxon>
        <taxon>Planctomycetia</taxon>
        <taxon>Pirellulales</taxon>
        <taxon>Pirellulaceae</taxon>
        <taxon>Rhodopirellula</taxon>
    </lineage>
</organism>
<feature type="domain" description="Peptidase M50" evidence="13">
    <location>
        <begin position="92"/>
        <end position="246"/>
    </location>
</feature>
<comment type="subcellular location">
    <subcellularLocation>
        <location evidence="2">Membrane</location>
        <topology evidence="2">Multi-pass membrane protein</topology>
    </subcellularLocation>
</comment>
<dbReference type="GO" id="GO:0008237">
    <property type="term" value="F:metallopeptidase activity"/>
    <property type="evidence" value="ECO:0007669"/>
    <property type="project" value="UniProtKB-KW"/>
</dbReference>
<gene>
    <name evidence="14" type="ORF">RE6C_01553</name>
</gene>
<dbReference type="EMBL" id="ANMO01000090">
    <property type="protein sequence ID" value="EMB17691.1"/>
    <property type="molecule type" value="Genomic_DNA"/>
</dbReference>
<reference evidence="14" key="2">
    <citation type="journal article" date="2013" name="Mar. Genomics">
        <title>Expression of sulfatases in Rhodopirellula baltica and the diversity of sulfatases in the genus Rhodopirellula.</title>
        <authorList>
            <person name="Wegner C.E."/>
            <person name="Richter-Heitmann T."/>
            <person name="Klindworth A."/>
            <person name="Klockow C."/>
            <person name="Richter M."/>
            <person name="Achstetter T."/>
            <person name="Glockner F.O."/>
            <person name="Harder J."/>
        </authorList>
    </citation>
    <scope>NUCLEOTIDE SEQUENCE [LARGE SCALE GENOMIC DNA]</scope>
    <source>
        <strain evidence="14">6C</strain>
    </source>
</reference>
<name>M2A7Y8_9BACT</name>
<dbReference type="PATRIC" id="fig|1263867.3.peg.1642"/>
<dbReference type="InterPro" id="IPR008915">
    <property type="entry name" value="Peptidase_M50"/>
</dbReference>
<dbReference type="EC" id="3.4.24.-" evidence="14"/>
<dbReference type="GO" id="GO:0046872">
    <property type="term" value="F:metal ion binding"/>
    <property type="evidence" value="ECO:0007669"/>
    <property type="project" value="UniProtKB-KW"/>
</dbReference>
<feature type="transmembrane region" description="Helical" evidence="12">
    <location>
        <begin position="211"/>
        <end position="232"/>
    </location>
</feature>